<sequence length="137" mass="14731">MFDFLNDMERNRAASTALAKTAAAGMAPEHLVPGALVTMGPSLTIADRSYTNEIMEVMASNAGTVLVRRKAGGYGFDKDNTPRLVVIHEHRFYPAEHLYEAIVAAEAEIKSIDGAVPAVPPGRDIQFSDDARAEAEA</sequence>
<keyword evidence="2" id="KW-1185">Reference proteome</keyword>
<evidence type="ECO:0000313" key="1">
    <source>
        <dbReference type="EMBL" id="MDR4305875.1"/>
    </source>
</evidence>
<gene>
    <name evidence="1" type="ORF">IHQ68_04445</name>
</gene>
<reference evidence="1" key="1">
    <citation type="submission" date="2020-10" db="EMBL/GenBank/DDBJ databases">
        <authorList>
            <person name="Abbas A."/>
            <person name="Razzaq R."/>
            <person name="Waqas M."/>
            <person name="Abbas N."/>
            <person name="Nielsen T.K."/>
            <person name="Hansen L.H."/>
            <person name="Hussain S."/>
            <person name="Shahid M."/>
        </authorList>
    </citation>
    <scope>NUCLEOTIDE SEQUENCE</scope>
    <source>
        <strain evidence="1">S14</strain>
    </source>
</reference>
<name>A0ABU1DCS6_9HYPH</name>
<dbReference type="RefSeq" id="WP_309389244.1">
    <property type="nucleotide sequence ID" value="NZ_JADBEO010000007.1"/>
</dbReference>
<dbReference type="Proteomes" id="UP001181622">
    <property type="component" value="Unassembled WGS sequence"/>
</dbReference>
<comment type="caution">
    <text evidence="1">The sequence shown here is derived from an EMBL/GenBank/DDBJ whole genome shotgun (WGS) entry which is preliminary data.</text>
</comment>
<protein>
    <submittedName>
        <fullName evidence="1">Uncharacterized protein</fullName>
    </submittedName>
</protein>
<accession>A0ABU1DCS6</accession>
<organism evidence="1 2">
    <name type="scientific">Chelatococcus sambhunathii</name>
    <dbReference type="NCBI Taxonomy" id="363953"/>
    <lineage>
        <taxon>Bacteria</taxon>
        <taxon>Pseudomonadati</taxon>
        <taxon>Pseudomonadota</taxon>
        <taxon>Alphaproteobacteria</taxon>
        <taxon>Hyphomicrobiales</taxon>
        <taxon>Chelatococcaceae</taxon>
        <taxon>Chelatococcus</taxon>
    </lineage>
</organism>
<evidence type="ECO:0000313" key="2">
    <source>
        <dbReference type="Proteomes" id="UP001181622"/>
    </source>
</evidence>
<dbReference type="EMBL" id="JADBEO010000007">
    <property type="protein sequence ID" value="MDR4305875.1"/>
    <property type="molecule type" value="Genomic_DNA"/>
</dbReference>
<proteinExistence type="predicted"/>